<evidence type="ECO:0000256" key="9">
    <source>
        <dbReference type="ARBA" id="ARBA00023136"/>
    </source>
</evidence>
<dbReference type="OrthoDB" id="7725598at2"/>
<keyword evidence="9 10" id="KW-0472">Membrane</keyword>
<feature type="transmembrane region" description="Helical" evidence="10">
    <location>
        <begin position="27"/>
        <end position="48"/>
    </location>
</feature>
<accession>A0A2M9DEH5</accession>
<evidence type="ECO:0000256" key="1">
    <source>
        <dbReference type="ARBA" id="ARBA00002254"/>
    </source>
</evidence>
<dbReference type="Pfam" id="PF03748">
    <property type="entry name" value="FliL"/>
    <property type="match status" value="1"/>
</dbReference>
<dbReference type="RefSeq" id="WP_076979220.1">
    <property type="nucleotide sequence ID" value="NZ_CP019124.1"/>
</dbReference>
<dbReference type="InterPro" id="IPR005503">
    <property type="entry name" value="FliL"/>
</dbReference>
<keyword evidence="4" id="KW-1003">Cell membrane</keyword>
<accession>A0A1U7DGS6</accession>
<keyword evidence="8 10" id="KW-1133">Transmembrane helix</keyword>
<proteinExistence type="inferred from homology"/>
<comment type="similarity">
    <text evidence="3 10">Belongs to the FliL family.</text>
</comment>
<comment type="subcellular location">
    <subcellularLocation>
        <location evidence="10">Cell inner membrane</location>
    </subcellularLocation>
    <subcellularLocation>
        <location evidence="2">Cell membrane</location>
        <topology evidence="2">Single-pass membrane protein</topology>
    </subcellularLocation>
</comment>
<dbReference type="GO" id="GO:0009425">
    <property type="term" value="C:bacterial-type flagellum basal body"/>
    <property type="evidence" value="ECO:0007669"/>
    <property type="project" value="InterPro"/>
</dbReference>
<evidence type="ECO:0000313" key="12">
    <source>
        <dbReference type="Proteomes" id="UP000187266"/>
    </source>
</evidence>
<organism evidence="11 12">
    <name type="scientific">Brevirhabdus pacifica</name>
    <dbReference type="NCBI Taxonomy" id="1267768"/>
    <lineage>
        <taxon>Bacteria</taxon>
        <taxon>Pseudomonadati</taxon>
        <taxon>Pseudomonadota</taxon>
        <taxon>Alphaproteobacteria</taxon>
        <taxon>Rhodobacterales</taxon>
        <taxon>Paracoccaceae</taxon>
        <taxon>Brevirhabdus</taxon>
    </lineage>
</organism>
<evidence type="ECO:0000256" key="4">
    <source>
        <dbReference type="ARBA" id="ARBA00022475"/>
    </source>
</evidence>
<dbReference type="PANTHER" id="PTHR35091">
    <property type="entry name" value="FLAGELLAR PROTEIN FLIL"/>
    <property type="match status" value="1"/>
</dbReference>
<dbReference type="PANTHER" id="PTHR35091:SF2">
    <property type="entry name" value="FLAGELLAR PROTEIN FLIL"/>
    <property type="match status" value="1"/>
</dbReference>
<sequence>MSDAKANSQATAGKPGDAAPRPLWRKLSIILVLVLLAGGATVGGLMMAMGPSSVMAMLTGGPAEAATDPKAESPKQAADSKGAGSAGGAATEIMPFKEIIVNITAITASGRRTSRFLKLNVALVYDAAQDADGLVSARQLYMRDAFQDYLRQLTERDLQGTQGLLTLKEELLRRARAIAGSEAPREILVADLIVQ</sequence>
<dbReference type="GO" id="GO:0071978">
    <property type="term" value="P:bacterial-type flagellum-dependent swarming motility"/>
    <property type="evidence" value="ECO:0007669"/>
    <property type="project" value="TreeGrafter"/>
</dbReference>
<dbReference type="EMBL" id="CP019124">
    <property type="protein sequence ID" value="APX89197.1"/>
    <property type="molecule type" value="Genomic_DNA"/>
</dbReference>
<evidence type="ECO:0000256" key="8">
    <source>
        <dbReference type="ARBA" id="ARBA00022989"/>
    </source>
</evidence>
<name>A0A1U7DGS6_9RHOB</name>
<comment type="function">
    <text evidence="1 10">Controls the rotational direction of flagella during chemotaxis.</text>
</comment>
<gene>
    <name evidence="11" type="ORF">BV394_05270</name>
</gene>
<evidence type="ECO:0000256" key="7">
    <source>
        <dbReference type="ARBA" id="ARBA00022779"/>
    </source>
</evidence>
<protein>
    <recommendedName>
        <fullName evidence="10">Flagellar protein FliL</fullName>
    </recommendedName>
</protein>
<dbReference type="Proteomes" id="UP000187266">
    <property type="component" value="Chromosome"/>
</dbReference>
<reference evidence="11 12" key="1">
    <citation type="submission" date="2017-01" db="EMBL/GenBank/DDBJ databases">
        <title>Genomic analysis of Xuhuaishuia manganoxidans DY6-4.</title>
        <authorList>
            <person name="Wang X."/>
        </authorList>
    </citation>
    <scope>NUCLEOTIDE SEQUENCE [LARGE SCALE GENOMIC DNA]</scope>
    <source>
        <strain evidence="11 12">DY6-4</strain>
    </source>
</reference>
<evidence type="ECO:0000256" key="3">
    <source>
        <dbReference type="ARBA" id="ARBA00008281"/>
    </source>
</evidence>
<keyword evidence="7 10" id="KW-0283">Flagellar rotation</keyword>
<evidence type="ECO:0000256" key="6">
    <source>
        <dbReference type="ARBA" id="ARBA00022692"/>
    </source>
</evidence>
<dbReference type="GO" id="GO:0006935">
    <property type="term" value="P:chemotaxis"/>
    <property type="evidence" value="ECO:0007669"/>
    <property type="project" value="UniProtKB-KW"/>
</dbReference>
<evidence type="ECO:0000256" key="2">
    <source>
        <dbReference type="ARBA" id="ARBA00004162"/>
    </source>
</evidence>
<keyword evidence="10" id="KW-0997">Cell inner membrane</keyword>
<dbReference type="GO" id="GO:0005886">
    <property type="term" value="C:plasma membrane"/>
    <property type="evidence" value="ECO:0007669"/>
    <property type="project" value="UniProtKB-SubCell"/>
</dbReference>
<evidence type="ECO:0000256" key="10">
    <source>
        <dbReference type="RuleBase" id="RU364125"/>
    </source>
</evidence>
<dbReference type="AlphaFoldDB" id="A0A1U7DGS6"/>
<evidence type="ECO:0000256" key="5">
    <source>
        <dbReference type="ARBA" id="ARBA00022500"/>
    </source>
</evidence>
<evidence type="ECO:0000313" key="11">
    <source>
        <dbReference type="EMBL" id="APX89197.1"/>
    </source>
</evidence>
<dbReference type="STRING" id="1267768.BV394_05270"/>
<keyword evidence="12" id="KW-1185">Reference proteome</keyword>
<keyword evidence="5 10" id="KW-0145">Chemotaxis</keyword>
<keyword evidence="6 10" id="KW-0812">Transmembrane</keyword>